<keyword evidence="3" id="KW-1185">Reference proteome</keyword>
<reference evidence="3" key="1">
    <citation type="journal article" date="2019" name="Int. J. Syst. Evol. Microbiol.">
        <title>The Global Catalogue of Microorganisms (GCM) 10K type strain sequencing project: providing services to taxonomists for standard genome sequencing and annotation.</title>
        <authorList>
            <consortium name="The Broad Institute Genomics Platform"/>
            <consortium name="The Broad Institute Genome Sequencing Center for Infectious Disease"/>
            <person name="Wu L."/>
            <person name="Ma J."/>
        </authorList>
    </citation>
    <scope>NUCLEOTIDE SEQUENCE [LARGE SCALE GENOMIC DNA]</scope>
    <source>
        <strain evidence="3">KCTC 42224</strain>
    </source>
</reference>
<protein>
    <submittedName>
        <fullName evidence="2">GxxExxY protein</fullName>
    </submittedName>
</protein>
<name>A0ABV7UYX7_9SPHN</name>
<evidence type="ECO:0000313" key="3">
    <source>
        <dbReference type="Proteomes" id="UP001595683"/>
    </source>
</evidence>
<gene>
    <name evidence="2" type="ORF">ACFOOT_00295</name>
</gene>
<evidence type="ECO:0000256" key="1">
    <source>
        <dbReference type="SAM" id="SignalP"/>
    </source>
</evidence>
<feature type="signal peptide" evidence="1">
    <location>
        <begin position="1"/>
        <end position="22"/>
    </location>
</feature>
<dbReference type="NCBIfam" id="TIGR04256">
    <property type="entry name" value="GxxExxY"/>
    <property type="match status" value="1"/>
</dbReference>
<accession>A0ABV7UYX7</accession>
<keyword evidence="1" id="KW-0732">Signal</keyword>
<dbReference type="EMBL" id="JBHRYE010000001">
    <property type="protein sequence ID" value="MFC3669852.1"/>
    <property type="molecule type" value="Genomic_DNA"/>
</dbReference>
<feature type="chain" id="PRO_5045848820" evidence="1">
    <location>
        <begin position="23"/>
        <end position="168"/>
    </location>
</feature>
<comment type="caution">
    <text evidence="2">The sequence shown here is derived from an EMBL/GenBank/DDBJ whole genome shotgun (WGS) entry which is preliminary data.</text>
</comment>
<dbReference type="InterPro" id="IPR026350">
    <property type="entry name" value="GxxExxY"/>
</dbReference>
<dbReference type="RefSeq" id="WP_379540609.1">
    <property type="nucleotide sequence ID" value="NZ_JBHRYE010000001.1"/>
</dbReference>
<dbReference type="Pfam" id="PF13366">
    <property type="entry name" value="PDDEXK_3"/>
    <property type="match status" value="1"/>
</dbReference>
<dbReference type="Proteomes" id="UP001595683">
    <property type="component" value="Unassembled WGS sequence"/>
</dbReference>
<evidence type="ECO:0000313" key="2">
    <source>
        <dbReference type="EMBL" id="MFC3669852.1"/>
    </source>
</evidence>
<organism evidence="2 3">
    <name type="scientific">Novosphingobium pokkalii</name>
    <dbReference type="NCBI Taxonomy" id="1770194"/>
    <lineage>
        <taxon>Bacteria</taxon>
        <taxon>Pseudomonadati</taxon>
        <taxon>Pseudomonadota</taxon>
        <taxon>Alphaproteobacteria</taxon>
        <taxon>Sphingomonadales</taxon>
        <taxon>Sphingomonadaceae</taxon>
        <taxon>Novosphingobium</taxon>
    </lineage>
</organism>
<sequence length="168" mass="18729">MQRRTAKLAALWLVRIVPAAHYAVMYGSNASADLEALVTTVIDCGYKLHVDLGPGLLESVYEAILCHMLEQRGMQVERQKAIPIVWHGMVLNEGFRADLIVNNALLVEIKSLERCAPVHGKQVLTYLRLLSMPLGLLLNFGGATFREGVRRIANDYYGLRPQSRQAAE</sequence>
<proteinExistence type="predicted"/>